<evidence type="ECO:0000313" key="2">
    <source>
        <dbReference type="EMBL" id="MCI87830.1"/>
    </source>
</evidence>
<comment type="caution">
    <text evidence="2">The sequence shown here is derived from an EMBL/GenBank/DDBJ whole genome shotgun (WGS) entry which is preliminary data.</text>
</comment>
<keyword evidence="3" id="KW-1185">Reference proteome</keyword>
<organism evidence="2 3">
    <name type="scientific">Trifolium medium</name>
    <dbReference type="NCBI Taxonomy" id="97028"/>
    <lineage>
        <taxon>Eukaryota</taxon>
        <taxon>Viridiplantae</taxon>
        <taxon>Streptophyta</taxon>
        <taxon>Embryophyta</taxon>
        <taxon>Tracheophyta</taxon>
        <taxon>Spermatophyta</taxon>
        <taxon>Magnoliopsida</taxon>
        <taxon>eudicotyledons</taxon>
        <taxon>Gunneridae</taxon>
        <taxon>Pentapetalae</taxon>
        <taxon>rosids</taxon>
        <taxon>fabids</taxon>
        <taxon>Fabales</taxon>
        <taxon>Fabaceae</taxon>
        <taxon>Papilionoideae</taxon>
        <taxon>50 kb inversion clade</taxon>
        <taxon>NPAAA clade</taxon>
        <taxon>Hologalegina</taxon>
        <taxon>IRL clade</taxon>
        <taxon>Trifolieae</taxon>
        <taxon>Trifolium</taxon>
    </lineage>
</organism>
<dbReference type="AlphaFoldDB" id="A0A392VN45"/>
<feature type="non-terminal residue" evidence="2">
    <location>
        <position position="55"/>
    </location>
</feature>
<evidence type="ECO:0000313" key="3">
    <source>
        <dbReference type="Proteomes" id="UP000265520"/>
    </source>
</evidence>
<protein>
    <submittedName>
        <fullName evidence="2">Uncharacterized protein</fullName>
    </submittedName>
</protein>
<feature type="region of interest" description="Disordered" evidence="1">
    <location>
        <begin position="1"/>
        <end position="55"/>
    </location>
</feature>
<dbReference type="Proteomes" id="UP000265520">
    <property type="component" value="Unassembled WGS sequence"/>
</dbReference>
<evidence type="ECO:0000256" key="1">
    <source>
        <dbReference type="SAM" id="MobiDB-lite"/>
    </source>
</evidence>
<sequence length="55" mass="5960">EENQENLIAPPPTKKRTNKGKVAQKAKADKSSEAIPEPSLSAEPVEEEISEVSKT</sequence>
<feature type="compositionally biased region" description="Acidic residues" evidence="1">
    <location>
        <begin position="44"/>
        <end position="55"/>
    </location>
</feature>
<feature type="compositionally biased region" description="Basic residues" evidence="1">
    <location>
        <begin position="13"/>
        <end position="24"/>
    </location>
</feature>
<feature type="non-terminal residue" evidence="2">
    <location>
        <position position="1"/>
    </location>
</feature>
<name>A0A392VN45_9FABA</name>
<reference evidence="2 3" key="1">
    <citation type="journal article" date="2018" name="Front. Plant Sci.">
        <title>Red Clover (Trifolium pratense) and Zigzag Clover (T. medium) - A Picture of Genomic Similarities and Differences.</title>
        <authorList>
            <person name="Dluhosova J."/>
            <person name="Istvanek J."/>
            <person name="Nedelnik J."/>
            <person name="Repkova J."/>
        </authorList>
    </citation>
    <scope>NUCLEOTIDE SEQUENCE [LARGE SCALE GENOMIC DNA]</scope>
    <source>
        <strain evidence="3">cv. 10/8</strain>
        <tissue evidence="2">Leaf</tissue>
    </source>
</reference>
<accession>A0A392VN45</accession>
<dbReference type="EMBL" id="LXQA011176424">
    <property type="protein sequence ID" value="MCI87830.1"/>
    <property type="molecule type" value="Genomic_DNA"/>
</dbReference>
<proteinExistence type="predicted"/>